<gene>
    <name evidence="2" type="ORF">RND61_31860</name>
</gene>
<keyword evidence="3" id="KW-1185">Reference proteome</keyword>
<reference evidence="2 3" key="1">
    <citation type="submission" date="2023-09" db="EMBL/GenBank/DDBJ databases">
        <title>Streptomyces sp. nov.: A antagonism against Alternaria gaisen Producing Streptochlin, Isolated from Tamarix root soil.</title>
        <authorList>
            <person name="Chen Y."/>
        </authorList>
    </citation>
    <scope>NUCLEOTIDE SEQUENCE [LARGE SCALE GENOMIC DNA]</scope>
    <source>
        <strain evidence="2 3">TRM76323</strain>
    </source>
</reference>
<dbReference type="EMBL" id="JAWCTQ010000077">
    <property type="protein sequence ID" value="MDT9686624.1"/>
    <property type="molecule type" value="Genomic_DNA"/>
</dbReference>
<sequence>MARVPGRRGPSSGRRGAGSRRRLGFGRAARSAGAGRGRRPRGRGGGPGEDGGRPGRAGRWTREGAGPGLAVCFGGGGPGRPEAAPYGRLIATCAVEEVPWARVAQTRPGGRNGAALFREGSGRPCRRGTGHRGPDGPARARVRRGAVPGLRGPAAVPPRMPGRRAVRSAPSWVSR</sequence>
<feature type="region of interest" description="Disordered" evidence="1">
    <location>
        <begin position="106"/>
        <end position="175"/>
    </location>
</feature>
<organism evidence="2 3">
    <name type="scientific">Streptomyces tamarix</name>
    <dbReference type="NCBI Taxonomy" id="3078565"/>
    <lineage>
        <taxon>Bacteria</taxon>
        <taxon>Bacillati</taxon>
        <taxon>Actinomycetota</taxon>
        <taxon>Actinomycetes</taxon>
        <taxon>Kitasatosporales</taxon>
        <taxon>Streptomycetaceae</taxon>
        <taxon>Streptomyces</taxon>
    </lineage>
</organism>
<proteinExistence type="predicted"/>
<evidence type="ECO:0000313" key="3">
    <source>
        <dbReference type="Proteomes" id="UP001250181"/>
    </source>
</evidence>
<dbReference type="InterPro" id="IPR029063">
    <property type="entry name" value="SAM-dependent_MTases_sf"/>
</dbReference>
<feature type="region of interest" description="Disordered" evidence="1">
    <location>
        <begin position="1"/>
        <end position="81"/>
    </location>
</feature>
<evidence type="ECO:0000313" key="2">
    <source>
        <dbReference type="EMBL" id="MDT9686624.1"/>
    </source>
</evidence>
<name>A0ABU3QV35_9ACTN</name>
<dbReference type="Proteomes" id="UP001250181">
    <property type="component" value="Unassembled WGS sequence"/>
</dbReference>
<accession>A0ABU3QV35</accession>
<evidence type="ECO:0000256" key="1">
    <source>
        <dbReference type="SAM" id="MobiDB-lite"/>
    </source>
</evidence>
<protein>
    <submittedName>
        <fullName evidence="2">Uncharacterized protein</fullName>
    </submittedName>
</protein>
<feature type="compositionally biased region" description="Low complexity" evidence="1">
    <location>
        <begin position="135"/>
        <end position="154"/>
    </location>
</feature>
<feature type="compositionally biased region" description="Low complexity" evidence="1">
    <location>
        <begin position="1"/>
        <end position="14"/>
    </location>
</feature>
<feature type="non-terminal residue" evidence="2">
    <location>
        <position position="175"/>
    </location>
</feature>
<dbReference type="Pfam" id="PF01135">
    <property type="entry name" value="PCMT"/>
    <property type="match status" value="1"/>
</dbReference>
<dbReference type="Gene3D" id="3.40.50.150">
    <property type="entry name" value="Vaccinia Virus protein VP39"/>
    <property type="match status" value="1"/>
</dbReference>
<comment type="caution">
    <text evidence="2">The sequence shown here is derived from an EMBL/GenBank/DDBJ whole genome shotgun (WGS) entry which is preliminary data.</text>
</comment>